<dbReference type="AlphaFoldDB" id="A0A1Y4QW08"/>
<comment type="caution">
    <text evidence="1">The sequence shown here is derived from an EMBL/GenBank/DDBJ whole genome shotgun (WGS) entry which is preliminary data.</text>
</comment>
<gene>
    <name evidence="1" type="ORF">B5E88_09880</name>
</gene>
<sequence length="174" mass="20716">MEIKREVVMEVLESKTVEEIATYFNISIEEATEMKSHNERNYWKISYKNLIFLMHWGESDNWMKIRKLFGENCFKTFSDRGGVLVGNKEFQTVVKNGRGDGITRVAVLPLKKWEDLKLWSKLMVETDIYLDGKFNIYHYDCSTENSIRELNGRYIAYYYDGLVLFLELEKYEDQ</sequence>
<protein>
    <submittedName>
        <fullName evidence="1">Uncharacterized protein</fullName>
    </submittedName>
</protein>
<name>A0A1Y4QW08_9ENTE</name>
<dbReference type="RefSeq" id="WP_087215719.1">
    <property type="nucleotide sequence ID" value="NZ_NFLC01000022.1"/>
</dbReference>
<accession>A0A1Y4QW08</accession>
<organism evidence="1 2">
    <name type="scientific">Enterococcus cecorum</name>
    <dbReference type="NCBI Taxonomy" id="44008"/>
    <lineage>
        <taxon>Bacteria</taxon>
        <taxon>Bacillati</taxon>
        <taxon>Bacillota</taxon>
        <taxon>Bacilli</taxon>
        <taxon>Lactobacillales</taxon>
        <taxon>Enterococcaceae</taxon>
        <taxon>Enterococcus</taxon>
    </lineage>
</organism>
<dbReference type="EMBL" id="NFLC01000022">
    <property type="protein sequence ID" value="OUQ09494.1"/>
    <property type="molecule type" value="Genomic_DNA"/>
</dbReference>
<dbReference type="Proteomes" id="UP000196074">
    <property type="component" value="Unassembled WGS sequence"/>
</dbReference>
<evidence type="ECO:0000313" key="2">
    <source>
        <dbReference type="Proteomes" id="UP000196074"/>
    </source>
</evidence>
<evidence type="ECO:0000313" key="1">
    <source>
        <dbReference type="EMBL" id="OUQ09494.1"/>
    </source>
</evidence>
<proteinExistence type="predicted"/>
<reference evidence="2" key="1">
    <citation type="submission" date="2017-04" db="EMBL/GenBank/DDBJ databases">
        <title>Function of individual gut microbiota members based on whole genome sequencing of pure cultures obtained from chicken caecum.</title>
        <authorList>
            <person name="Medvecky M."/>
            <person name="Cejkova D."/>
            <person name="Polansky O."/>
            <person name="Karasova D."/>
            <person name="Kubasova T."/>
            <person name="Cizek A."/>
            <person name="Rychlik I."/>
        </authorList>
    </citation>
    <scope>NUCLEOTIDE SEQUENCE [LARGE SCALE GENOMIC DNA]</scope>
    <source>
        <strain evidence="2">An144</strain>
    </source>
</reference>